<keyword evidence="2" id="KW-0813">Transport</keyword>
<organism evidence="11 12">
    <name type="scientific">Kaistia terrae</name>
    <dbReference type="NCBI Taxonomy" id="537017"/>
    <lineage>
        <taxon>Bacteria</taxon>
        <taxon>Pseudomonadati</taxon>
        <taxon>Pseudomonadota</taxon>
        <taxon>Alphaproteobacteria</taxon>
        <taxon>Hyphomicrobiales</taxon>
        <taxon>Kaistiaceae</taxon>
        <taxon>Kaistia</taxon>
    </lineage>
</organism>
<dbReference type="CDD" id="cd03215">
    <property type="entry name" value="ABC_Carb_Monos_II"/>
    <property type="match status" value="1"/>
</dbReference>
<evidence type="ECO:0000256" key="4">
    <source>
        <dbReference type="ARBA" id="ARBA00022597"/>
    </source>
</evidence>
<name>A0ABW0Q2X6_9HYPH</name>
<evidence type="ECO:0000256" key="3">
    <source>
        <dbReference type="ARBA" id="ARBA00022475"/>
    </source>
</evidence>
<dbReference type="PANTHER" id="PTHR43790">
    <property type="entry name" value="CARBOHYDRATE TRANSPORT ATP-BINDING PROTEIN MG119-RELATED"/>
    <property type="match status" value="1"/>
</dbReference>
<keyword evidence="5" id="KW-0677">Repeat</keyword>
<feature type="domain" description="ABC transporter" evidence="10">
    <location>
        <begin position="5"/>
        <end position="240"/>
    </location>
</feature>
<evidence type="ECO:0000256" key="5">
    <source>
        <dbReference type="ARBA" id="ARBA00022737"/>
    </source>
</evidence>
<sequence>MTAVLEMRGIGKAFGTVKALDAVDFDCRAGEVHVICGENGAGKSTLMKVLGGSYRPDTGEVLLDGEPVRFQHPAEARAAGISIVHQELSLLPFRTVAENIFTGMEPTRWGLLDRRQMDERARSLLDRLGSSISTSALVADLSIAEQQLVEIAKAMLVNAKVLVMDEPTAALDDHDAHSLLKLVGRMKTEGVAIIYISHRMPEVMAIADRVTVLKDGRHIWTRDRRDVTINAIVTAMVGRELQDFYPARGATEPGSPVLEISGGQSRYLRDINFSARAGEIVGVAGLEDSGKGALARALFGDSPLAAGEVRISGQPVSLHSPRQAAAAGIGYLPGDRKREGIAPRQSVRDNALLTLQAMAPALSSPNGGARSRQKVDQSLRHMDVRAGDFGQEISTLSGGNQQKAIIARWLMRNPRVFVFVFVEPTRGIDVAAKAAIYQTMRALANEGRAIVMISSDLPEIVGVSDRIVVMHQGRIAGELPAGAEEGAVMQLALGVAAAATGREMAS</sequence>
<evidence type="ECO:0000259" key="10">
    <source>
        <dbReference type="PROSITE" id="PS50893"/>
    </source>
</evidence>
<comment type="similarity">
    <text evidence="1">Belongs to the ABC transporter superfamily.</text>
</comment>
<keyword evidence="3" id="KW-1003">Cell membrane</keyword>
<dbReference type="Proteomes" id="UP001596150">
    <property type="component" value="Unassembled WGS sequence"/>
</dbReference>
<dbReference type="PROSITE" id="PS00211">
    <property type="entry name" value="ABC_TRANSPORTER_1"/>
    <property type="match status" value="1"/>
</dbReference>
<proteinExistence type="inferred from homology"/>
<comment type="caution">
    <text evidence="11">The sequence shown here is derived from an EMBL/GenBank/DDBJ whole genome shotgun (WGS) entry which is preliminary data.</text>
</comment>
<dbReference type="InterPro" id="IPR027417">
    <property type="entry name" value="P-loop_NTPase"/>
</dbReference>
<dbReference type="InterPro" id="IPR003439">
    <property type="entry name" value="ABC_transporter-like_ATP-bd"/>
</dbReference>
<protein>
    <submittedName>
        <fullName evidence="11">Sugar ABC transporter ATP-binding protein</fullName>
    </submittedName>
</protein>
<dbReference type="EMBL" id="JBHSML010000014">
    <property type="protein sequence ID" value="MFC5518708.1"/>
    <property type="molecule type" value="Genomic_DNA"/>
</dbReference>
<dbReference type="PROSITE" id="PS50893">
    <property type="entry name" value="ABC_TRANSPORTER_2"/>
    <property type="match status" value="2"/>
</dbReference>
<dbReference type="SUPFAM" id="SSF52540">
    <property type="entry name" value="P-loop containing nucleoside triphosphate hydrolases"/>
    <property type="match status" value="2"/>
</dbReference>
<keyword evidence="4" id="KW-0762">Sugar transport</keyword>
<gene>
    <name evidence="11" type="ORF">ACFPP9_23235</name>
</gene>
<dbReference type="CDD" id="cd03216">
    <property type="entry name" value="ABC_Carb_Monos_I"/>
    <property type="match status" value="1"/>
</dbReference>
<evidence type="ECO:0000313" key="12">
    <source>
        <dbReference type="Proteomes" id="UP001596150"/>
    </source>
</evidence>
<accession>A0ABW0Q2X6</accession>
<keyword evidence="6" id="KW-0547">Nucleotide-binding</keyword>
<keyword evidence="7 11" id="KW-0067">ATP-binding</keyword>
<reference evidence="12" key="1">
    <citation type="journal article" date="2019" name="Int. J. Syst. Evol. Microbiol.">
        <title>The Global Catalogue of Microorganisms (GCM) 10K type strain sequencing project: providing services to taxonomists for standard genome sequencing and annotation.</title>
        <authorList>
            <consortium name="The Broad Institute Genomics Platform"/>
            <consortium name="The Broad Institute Genome Sequencing Center for Infectious Disease"/>
            <person name="Wu L."/>
            <person name="Ma J."/>
        </authorList>
    </citation>
    <scope>NUCLEOTIDE SEQUENCE [LARGE SCALE GENOMIC DNA]</scope>
    <source>
        <strain evidence="12">KACC 12633</strain>
    </source>
</reference>
<evidence type="ECO:0000256" key="2">
    <source>
        <dbReference type="ARBA" id="ARBA00022448"/>
    </source>
</evidence>
<dbReference type="SMART" id="SM00382">
    <property type="entry name" value="AAA"/>
    <property type="match status" value="2"/>
</dbReference>
<keyword evidence="8" id="KW-1278">Translocase</keyword>
<evidence type="ECO:0000256" key="1">
    <source>
        <dbReference type="ARBA" id="ARBA00005417"/>
    </source>
</evidence>
<dbReference type="PANTHER" id="PTHR43790:SF3">
    <property type="entry name" value="D-ALLOSE IMPORT ATP-BINDING PROTEIN ALSA-RELATED"/>
    <property type="match status" value="1"/>
</dbReference>
<dbReference type="InterPro" id="IPR050107">
    <property type="entry name" value="ABC_carbohydrate_import_ATPase"/>
</dbReference>
<dbReference type="RefSeq" id="WP_266344530.1">
    <property type="nucleotide sequence ID" value="NZ_JAPKNH010000005.1"/>
</dbReference>
<feature type="domain" description="ABC transporter" evidence="10">
    <location>
        <begin position="239"/>
        <end position="497"/>
    </location>
</feature>
<dbReference type="Pfam" id="PF00005">
    <property type="entry name" value="ABC_tran"/>
    <property type="match status" value="2"/>
</dbReference>
<evidence type="ECO:0000256" key="8">
    <source>
        <dbReference type="ARBA" id="ARBA00022967"/>
    </source>
</evidence>
<evidence type="ECO:0000313" key="11">
    <source>
        <dbReference type="EMBL" id="MFC5518708.1"/>
    </source>
</evidence>
<evidence type="ECO:0000256" key="6">
    <source>
        <dbReference type="ARBA" id="ARBA00022741"/>
    </source>
</evidence>
<keyword evidence="12" id="KW-1185">Reference proteome</keyword>
<evidence type="ECO:0000256" key="7">
    <source>
        <dbReference type="ARBA" id="ARBA00022840"/>
    </source>
</evidence>
<dbReference type="Gene3D" id="3.40.50.300">
    <property type="entry name" value="P-loop containing nucleotide triphosphate hydrolases"/>
    <property type="match status" value="2"/>
</dbReference>
<evidence type="ECO:0000256" key="9">
    <source>
        <dbReference type="ARBA" id="ARBA00023136"/>
    </source>
</evidence>
<keyword evidence="9" id="KW-0472">Membrane</keyword>
<dbReference type="InterPro" id="IPR017871">
    <property type="entry name" value="ABC_transporter-like_CS"/>
</dbReference>
<dbReference type="InterPro" id="IPR003593">
    <property type="entry name" value="AAA+_ATPase"/>
</dbReference>
<dbReference type="GO" id="GO:0005524">
    <property type="term" value="F:ATP binding"/>
    <property type="evidence" value="ECO:0007669"/>
    <property type="project" value="UniProtKB-KW"/>
</dbReference>